<gene>
    <name evidence="1" type="ORF">V1477_011201</name>
</gene>
<name>A0ABD2C447_VESMC</name>
<reference evidence="1 2" key="1">
    <citation type="journal article" date="2024" name="Ann. Entomol. Soc. Am.">
        <title>Genomic analyses of the southern and eastern yellowjacket wasps (Hymenoptera: Vespidae) reveal evolutionary signatures of social life.</title>
        <authorList>
            <person name="Catto M.A."/>
            <person name="Caine P.B."/>
            <person name="Orr S.E."/>
            <person name="Hunt B.G."/>
            <person name="Goodisman M.A.D."/>
        </authorList>
    </citation>
    <scope>NUCLEOTIDE SEQUENCE [LARGE SCALE GENOMIC DNA]</scope>
    <source>
        <strain evidence="1">232</strain>
        <tissue evidence="1">Head and thorax</tissue>
    </source>
</reference>
<organism evidence="1 2">
    <name type="scientific">Vespula maculifrons</name>
    <name type="common">Eastern yellow jacket</name>
    <name type="synonym">Wasp</name>
    <dbReference type="NCBI Taxonomy" id="7453"/>
    <lineage>
        <taxon>Eukaryota</taxon>
        <taxon>Metazoa</taxon>
        <taxon>Ecdysozoa</taxon>
        <taxon>Arthropoda</taxon>
        <taxon>Hexapoda</taxon>
        <taxon>Insecta</taxon>
        <taxon>Pterygota</taxon>
        <taxon>Neoptera</taxon>
        <taxon>Endopterygota</taxon>
        <taxon>Hymenoptera</taxon>
        <taxon>Apocrita</taxon>
        <taxon>Aculeata</taxon>
        <taxon>Vespoidea</taxon>
        <taxon>Vespidae</taxon>
        <taxon>Vespinae</taxon>
        <taxon>Vespula</taxon>
    </lineage>
</organism>
<evidence type="ECO:0000313" key="1">
    <source>
        <dbReference type="EMBL" id="KAL2739812.1"/>
    </source>
</evidence>
<accession>A0ABD2C447</accession>
<keyword evidence="2" id="KW-1185">Reference proteome</keyword>
<protein>
    <submittedName>
        <fullName evidence="1">Uncharacterized protein</fullName>
    </submittedName>
</protein>
<dbReference type="AlphaFoldDB" id="A0ABD2C447"/>
<dbReference type="Proteomes" id="UP001607303">
    <property type="component" value="Unassembled WGS sequence"/>
</dbReference>
<dbReference type="EMBL" id="JAYRBN010000061">
    <property type="protein sequence ID" value="KAL2739812.1"/>
    <property type="molecule type" value="Genomic_DNA"/>
</dbReference>
<comment type="caution">
    <text evidence="1">The sequence shown here is derived from an EMBL/GenBank/DDBJ whole genome shotgun (WGS) entry which is preliminary data.</text>
</comment>
<sequence>MVILWVRRSFLDDALMVTWTAAISESSRDNASKITREELIFHLPYQLCLRAYWAMTGKSATKSSVWVPLTDEMISEWPKLASASCDNWMAMHASNSCMEPQEVDANGTVGATCRGLIKAEAPPMRTCCLDHDADREEEREKEIETEKRVGKDTKRNAIVLLRGTRCVGASGGHIFTY</sequence>
<proteinExistence type="predicted"/>
<evidence type="ECO:0000313" key="2">
    <source>
        <dbReference type="Proteomes" id="UP001607303"/>
    </source>
</evidence>